<evidence type="ECO:0000313" key="1">
    <source>
        <dbReference type="EMBL" id="AXH89388.1"/>
    </source>
</evidence>
<accession>A0A6N3JU98</accession>
<reference evidence="1 2" key="2">
    <citation type="submission" date="2018-08" db="EMBL/GenBank/DDBJ databases">
        <title>Streptomyces kandeliansis sp. nov., an endophytic bacterium isolated from mangrove plant.</title>
        <authorList>
            <person name="Wang R."/>
        </authorList>
    </citation>
    <scope>NUCLEOTIDE SEQUENCE [LARGE SCALE GENOMIC DNA]</scope>
    <source>
        <strain evidence="2">H14(2018)</strain>
    </source>
</reference>
<gene>
    <name evidence="1" type="ORF">DVH21_05245</name>
</gene>
<name>A0A6N3JU98_9ACTN</name>
<dbReference type="EMBL" id="CP031263">
    <property type="protein sequence ID" value="AXH89388.1"/>
    <property type="molecule type" value="Genomic_DNA"/>
</dbReference>
<dbReference type="RefSeq" id="WP_114918942.1">
    <property type="nucleotide sequence ID" value="NZ_CP031263.1"/>
</dbReference>
<protein>
    <submittedName>
        <fullName evidence="1">Uncharacterized protein</fullName>
    </submittedName>
</protein>
<dbReference type="Proteomes" id="UP000253958">
    <property type="component" value="Chromosome"/>
</dbReference>
<dbReference type="AlphaFoldDB" id="A0A6N3JU98"/>
<reference evidence="1 2" key="1">
    <citation type="submission" date="2018-07" db="EMBL/GenBank/DDBJ databases">
        <authorList>
            <person name="Ye Y."/>
        </authorList>
    </citation>
    <scope>NUCLEOTIDE SEQUENCE [LARGE SCALE GENOMIC DNA]</scope>
    <source>
        <strain evidence="2">H14(2018)</strain>
    </source>
</reference>
<sequence>MTTIGIQFIDRNGDIYDPYSDDRHAAWLAEREPHRVAQFAELRAAYADRPTWKRVRRTGYASHAITIRDGHTAVVIGESTGWWWQVYRTGGRCVRDIHDTPAPTAAEAMRLADRLIDSRRATRR</sequence>
<evidence type="ECO:0000313" key="2">
    <source>
        <dbReference type="Proteomes" id="UP000253958"/>
    </source>
</evidence>
<proteinExistence type="predicted"/>
<organism evidence="1 2">
    <name type="scientific">Micromonospora aurantiaca</name>
    <name type="common">nom. illeg.</name>
    <dbReference type="NCBI Taxonomy" id="47850"/>
    <lineage>
        <taxon>Bacteria</taxon>
        <taxon>Bacillati</taxon>
        <taxon>Actinomycetota</taxon>
        <taxon>Actinomycetes</taxon>
        <taxon>Micromonosporales</taxon>
        <taxon>Micromonosporaceae</taxon>
        <taxon>Micromonospora</taxon>
    </lineage>
</organism>